<accession>A0A8H5JZ93</accession>
<evidence type="ECO:0000313" key="2">
    <source>
        <dbReference type="EMBL" id="KAF5564028.1"/>
    </source>
</evidence>
<feature type="compositionally biased region" description="Low complexity" evidence="1">
    <location>
        <begin position="197"/>
        <end position="213"/>
    </location>
</feature>
<protein>
    <submittedName>
        <fullName evidence="2">Speckle-type POZ</fullName>
    </submittedName>
</protein>
<sequence length="432" mass="48290">MNQIVSHKSCSFKKKLRTEENNSDSPRSPTKDFFYDEWLHYRTAATSPDPLLSDLFIAVLDSDLYAHIIHLLKQSQHLSLSETIAIGKNPPILTTADAEKPRVDAANVRKIIDFKPTPRHSRQIFLVQDKDGQEGYIPQAEFQKTEYGEERVPAFWDRFATPKQPDGGLGLNALHLRIPSITSTTLLSPELLTLGPTSPLSTTTMTKTSKPTSMDSENTIYATPPVRCTLRDEVKGLVPKLGARIGPLANLCLFAKVMAIVPISQSPLQNPPWRSRKSATTCALSECWRPSEDELPIRDIIVFPLKRFHPDLSFTQVRLGSCDRTAVMYLAELILRDAASWCLAYSLNNHGKIGQWMPKERESLSPDHPELPDIGKQWRQESFWVPDHVPKGFPLLRTDTMQQALDWQAALASSAAKSAAVTPSPFTTGLDV</sequence>
<dbReference type="AlphaFoldDB" id="A0A8H5JZ93"/>
<name>A0A8H5JZ93_9HYPO</name>
<reference evidence="2 3" key="1">
    <citation type="submission" date="2020-05" db="EMBL/GenBank/DDBJ databases">
        <title>Identification and distribution of gene clusters putatively required for synthesis of sphingolipid metabolism inhibitors in phylogenetically diverse species of the filamentous fungus Fusarium.</title>
        <authorList>
            <person name="Kim H.-S."/>
            <person name="Busman M."/>
            <person name="Brown D.W."/>
            <person name="Divon H."/>
            <person name="Uhlig S."/>
            <person name="Proctor R.H."/>
        </authorList>
    </citation>
    <scope>NUCLEOTIDE SEQUENCE [LARGE SCALE GENOMIC DNA]</scope>
    <source>
        <strain evidence="2 3">NRRL 13617</strain>
    </source>
</reference>
<evidence type="ECO:0000313" key="3">
    <source>
        <dbReference type="Proteomes" id="UP000582016"/>
    </source>
</evidence>
<gene>
    <name evidence="2" type="ORF">FPHYL_4892</name>
</gene>
<proteinExistence type="predicted"/>
<comment type="caution">
    <text evidence="2">The sequence shown here is derived from an EMBL/GenBank/DDBJ whole genome shotgun (WGS) entry which is preliminary data.</text>
</comment>
<dbReference type="Proteomes" id="UP000582016">
    <property type="component" value="Unassembled WGS sequence"/>
</dbReference>
<dbReference type="EMBL" id="JAAOAQ010000159">
    <property type="protein sequence ID" value="KAF5564028.1"/>
    <property type="molecule type" value="Genomic_DNA"/>
</dbReference>
<evidence type="ECO:0000256" key="1">
    <source>
        <dbReference type="SAM" id="MobiDB-lite"/>
    </source>
</evidence>
<dbReference type="OrthoDB" id="5106893at2759"/>
<feature type="region of interest" description="Disordered" evidence="1">
    <location>
        <begin position="197"/>
        <end position="218"/>
    </location>
</feature>
<keyword evidence="3" id="KW-1185">Reference proteome</keyword>
<organism evidence="2 3">
    <name type="scientific">Fusarium phyllophilum</name>
    <dbReference type="NCBI Taxonomy" id="47803"/>
    <lineage>
        <taxon>Eukaryota</taxon>
        <taxon>Fungi</taxon>
        <taxon>Dikarya</taxon>
        <taxon>Ascomycota</taxon>
        <taxon>Pezizomycotina</taxon>
        <taxon>Sordariomycetes</taxon>
        <taxon>Hypocreomycetidae</taxon>
        <taxon>Hypocreales</taxon>
        <taxon>Nectriaceae</taxon>
        <taxon>Fusarium</taxon>
        <taxon>Fusarium fujikuroi species complex</taxon>
    </lineage>
</organism>